<evidence type="ECO:0000256" key="1">
    <source>
        <dbReference type="ARBA" id="ARBA00022723"/>
    </source>
</evidence>
<dbReference type="GO" id="GO:0031683">
    <property type="term" value="F:G-protein beta/gamma-subunit complex binding"/>
    <property type="evidence" value="ECO:0007669"/>
    <property type="project" value="InterPro"/>
</dbReference>
<proteinExistence type="predicted"/>
<keyword evidence="4 6" id="KW-0342">GTP-binding</keyword>
<feature type="binding site" evidence="7">
    <location>
        <position position="55"/>
    </location>
    <ligand>
        <name>Mg(2+)</name>
        <dbReference type="ChEBI" id="CHEBI:18420"/>
    </ligand>
</feature>
<dbReference type="FunFam" id="3.40.50.300:FF:002307">
    <property type="entry name" value="Guanine nucleotide-binding protein G(k) subunit alpha"/>
    <property type="match status" value="1"/>
</dbReference>
<dbReference type="SUPFAM" id="SSF47895">
    <property type="entry name" value="Transducin (alpha subunit), insertion domain"/>
    <property type="match status" value="1"/>
</dbReference>
<evidence type="ECO:0000256" key="6">
    <source>
        <dbReference type="PIRSR" id="PIRSR601019-1"/>
    </source>
</evidence>
<dbReference type="GO" id="GO:0001664">
    <property type="term" value="F:G protein-coupled receptor binding"/>
    <property type="evidence" value="ECO:0007669"/>
    <property type="project" value="TreeGrafter"/>
</dbReference>
<evidence type="ECO:0000256" key="3">
    <source>
        <dbReference type="ARBA" id="ARBA00022842"/>
    </source>
</evidence>
<feature type="binding site" evidence="6">
    <location>
        <begin position="273"/>
        <end position="276"/>
    </location>
    <ligand>
        <name>GTP</name>
        <dbReference type="ChEBI" id="CHEBI:37565"/>
    </ligand>
</feature>
<reference evidence="8" key="1">
    <citation type="submission" date="2021-01" db="EMBL/GenBank/DDBJ databases">
        <authorList>
            <person name="Corre E."/>
            <person name="Pelletier E."/>
            <person name="Niang G."/>
            <person name="Scheremetjew M."/>
            <person name="Finn R."/>
            <person name="Kale V."/>
            <person name="Holt S."/>
            <person name="Cochrane G."/>
            <person name="Meng A."/>
            <person name="Brown T."/>
            <person name="Cohen L."/>
        </authorList>
    </citation>
    <scope>NUCLEOTIDE SEQUENCE</scope>
    <source>
        <strain evidence="8">RCC1130</strain>
    </source>
</reference>
<dbReference type="PROSITE" id="PS51882">
    <property type="entry name" value="G_ALPHA"/>
    <property type="match status" value="1"/>
</dbReference>
<evidence type="ECO:0000256" key="7">
    <source>
        <dbReference type="PIRSR" id="PIRSR601019-2"/>
    </source>
</evidence>
<dbReference type="GO" id="GO:0005737">
    <property type="term" value="C:cytoplasm"/>
    <property type="evidence" value="ECO:0007669"/>
    <property type="project" value="TreeGrafter"/>
</dbReference>
<sequence>MGCSSSKDDGVASGQYDAQESAASRALNEALEKQQREESAIVKLLVLGTGESGKSTVFKQMKILYSVPDPPSKFIMVVRANLYGNAQSVHLGMEKLHIAYATAEGRAAGELIMSKPADGNIDAEPELVKAFQTMGDDAGVKEAIERASEYQLYDSTSYFWGRYADILKPDYLPTEQDVLRARVRTTGIVQQNFQIKDKKYTMFDVGGQRNERRKWIHCFDNVTAVIFVTAISEFDQVLYEDENTNRMDEALLLFDQICNHPSFKKTSIILFLNKRDIFASKLLKKDMTCWDPDCDAGQDYDKAVDYIKMKFSGKNKDTATRQVYAHATCATDTQNISIIMDSVFDIILKENLRKMDAVDIDKMMSSTATGSKSAVKFPPTYMQGTVLLCSCQFTDSLKERNVLVLKDNIGMLPAVEVQTGKVKQDSPEFNWVMSLGKNLPVLASLPSEVGSFEGNFKEAAAQLREALGGVTDLGFVYDEPIYLEAAQITLIVCVKACAHSSPPASAKVALAWKEHEEFENEHYKKYLGVDTDKAPCKPPDKNQEFNPFAACPVGFRWFKGVTLYTKQVNKTPTKGVYLGILRVVSTPSGFKIMVNEHNRIMIPLIFISSTQLSEEAVKWVHGVRVRWSRGIKLLQGQKPNRAWLGPEVSGEEGATVAEKLWWAIDEAKARLGSDSLGEFYDFELIDVDEASNMQLILFASLARNEKEVLDGHVWIDRQFLEVQNMKYLCPTVLEGLLKQQAQMVDKYQAIDTSEADSDMEAVSRKRSEKKRLKASIEANVKATQPLKWLNRTILWSADKMPSFADAVPSKDDLSVDELVEAAVKANTATAATRVDRAKLIAQYK</sequence>
<dbReference type="GO" id="GO:0005525">
    <property type="term" value="F:GTP binding"/>
    <property type="evidence" value="ECO:0007669"/>
    <property type="project" value="UniProtKB-KW"/>
</dbReference>
<dbReference type="PANTHER" id="PTHR10218:SF215">
    <property type="entry name" value="GUANINE NUCLEOTIDE-BINDING PROTEIN ALPHA-17 SUBUNIT"/>
    <property type="match status" value="1"/>
</dbReference>
<dbReference type="InterPro" id="IPR001019">
    <property type="entry name" value="Gprotein_alpha_su"/>
</dbReference>
<organism evidence="8">
    <name type="scientific">Calcidiscus leptoporus</name>
    <dbReference type="NCBI Taxonomy" id="127549"/>
    <lineage>
        <taxon>Eukaryota</taxon>
        <taxon>Haptista</taxon>
        <taxon>Haptophyta</taxon>
        <taxon>Prymnesiophyceae</taxon>
        <taxon>Coccolithales</taxon>
        <taxon>Calcidiscaceae</taxon>
        <taxon>Calcidiscus</taxon>
    </lineage>
</organism>
<feature type="binding site" evidence="7">
    <location>
        <position position="185"/>
    </location>
    <ligand>
        <name>Mg(2+)</name>
        <dbReference type="ChEBI" id="CHEBI:18420"/>
    </ligand>
</feature>
<name>A0A7S0P5L8_9EUKA</name>
<dbReference type="InterPro" id="IPR011025">
    <property type="entry name" value="GproteinA_insert"/>
</dbReference>
<feature type="binding site" evidence="6">
    <location>
        <position position="330"/>
    </location>
    <ligand>
        <name>GTP</name>
        <dbReference type="ChEBI" id="CHEBI:37565"/>
    </ligand>
</feature>
<evidence type="ECO:0000256" key="2">
    <source>
        <dbReference type="ARBA" id="ARBA00022741"/>
    </source>
</evidence>
<dbReference type="GO" id="GO:0005834">
    <property type="term" value="C:heterotrimeric G-protein complex"/>
    <property type="evidence" value="ECO:0007669"/>
    <property type="project" value="TreeGrafter"/>
</dbReference>
<evidence type="ECO:0000313" key="8">
    <source>
        <dbReference type="EMBL" id="CAD8553794.1"/>
    </source>
</evidence>
<keyword evidence="1 7" id="KW-0479">Metal-binding</keyword>
<keyword evidence="3 7" id="KW-0460">Magnesium</keyword>
<dbReference type="GO" id="GO:0046872">
    <property type="term" value="F:metal ion binding"/>
    <property type="evidence" value="ECO:0007669"/>
    <property type="project" value="UniProtKB-KW"/>
</dbReference>
<dbReference type="SUPFAM" id="SSF52540">
    <property type="entry name" value="P-loop containing nucleoside triphosphate hydrolases"/>
    <property type="match status" value="1"/>
</dbReference>
<dbReference type="Gene3D" id="3.40.50.300">
    <property type="entry name" value="P-loop containing nucleotide triphosphate hydrolases"/>
    <property type="match status" value="1"/>
</dbReference>
<feature type="binding site" evidence="6">
    <location>
        <begin position="204"/>
        <end position="208"/>
    </location>
    <ligand>
        <name>GTP</name>
        <dbReference type="ChEBI" id="CHEBI:37565"/>
    </ligand>
</feature>
<gene>
    <name evidence="8" type="ORF">CLEP1334_LOCUS29085</name>
</gene>
<dbReference type="EMBL" id="HBER01058243">
    <property type="protein sequence ID" value="CAD8553794.1"/>
    <property type="molecule type" value="Transcribed_RNA"/>
</dbReference>
<keyword evidence="5" id="KW-0807">Transducer</keyword>
<dbReference type="Pfam" id="PF00503">
    <property type="entry name" value="G-alpha"/>
    <property type="match status" value="1"/>
</dbReference>
<dbReference type="AlphaFoldDB" id="A0A7S0P5L8"/>
<dbReference type="Gene3D" id="1.10.400.10">
    <property type="entry name" value="GI Alpha 1, domain 2-like"/>
    <property type="match status" value="1"/>
</dbReference>
<feature type="binding site" evidence="6">
    <location>
        <begin position="51"/>
        <end position="56"/>
    </location>
    <ligand>
        <name>GTP</name>
        <dbReference type="ChEBI" id="CHEBI:37565"/>
    </ligand>
</feature>
<protein>
    <submittedName>
        <fullName evidence="8">Uncharacterized protein</fullName>
    </submittedName>
</protein>
<feature type="binding site" evidence="6">
    <location>
        <begin position="154"/>
        <end position="155"/>
    </location>
    <ligand>
        <name>GTP</name>
        <dbReference type="ChEBI" id="CHEBI:37565"/>
    </ligand>
</feature>
<dbReference type="SMART" id="SM00275">
    <property type="entry name" value="G_alpha"/>
    <property type="match status" value="1"/>
</dbReference>
<feature type="binding site" evidence="6">
    <location>
        <begin position="179"/>
        <end position="185"/>
    </location>
    <ligand>
        <name>GTP</name>
        <dbReference type="ChEBI" id="CHEBI:37565"/>
    </ligand>
</feature>
<dbReference type="GO" id="GO:0003924">
    <property type="term" value="F:GTPase activity"/>
    <property type="evidence" value="ECO:0007669"/>
    <property type="project" value="InterPro"/>
</dbReference>
<dbReference type="PRINTS" id="PR00318">
    <property type="entry name" value="GPROTEINA"/>
</dbReference>
<evidence type="ECO:0000256" key="4">
    <source>
        <dbReference type="ARBA" id="ARBA00023134"/>
    </source>
</evidence>
<evidence type="ECO:0000256" key="5">
    <source>
        <dbReference type="ARBA" id="ARBA00023224"/>
    </source>
</evidence>
<dbReference type="CDD" id="cd00066">
    <property type="entry name" value="G-alpha"/>
    <property type="match status" value="1"/>
</dbReference>
<dbReference type="PANTHER" id="PTHR10218">
    <property type="entry name" value="GTP-BINDING PROTEIN ALPHA SUBUNIT"/>
    <property type="match status" value="1"/>
</dbReference>
<dbReference type="GO" id="GO:0007188">
    <property type="term" value="P:adenylate cyclase-modulating G protein-coupled receptor signaling pathway"/>
    <property type="evidence" value="ECO:0007669"/>
    <property type="project" value="TreeGrafter"/>
</dbReference>
<dbReference type="InterPro" id="IPR027417">
    <property type="entry name" value="P-loop_NTPase"/>
</dbReference>
<keyword evidence="2 6" id="KW-0547">Nucleotide-binding</keyword>
<accession>A0A7S0P5L8</accession>